<evidence type="ECO:0000313" key="3">
    <source>
        <dbReference type="Proteomes" id="UP001359485"/>
    </source>
</evidence>
<keyword evidence="3" id="KW-1185">Reference proteome</keyword>
<accession>A0ABR1AUA1</accession>
<dbReference type="EMBL" id="JAWJWF010000045">
    <property type="protein sequence ID" value="KAK6627506.1"/>
    <property type="molecule type" value="Genomic_DNA"/>
</dbReference>
<reference evidence="2 3" key="1">
    <citation type="submission" date="2023-09" db="EMBL/GenBank/DDBJ databases">
        <title>Genomes of two closely related lineages of the louse Polyplax serrata with different host specificities.</title>
        <authorList>
            <person name="Martinu J."/>
            <person name="Tarabai H."/>
            <person name="Stefka J."/>
            <person name="Hypsa V."/>
        </authorList>
    </citation>
    <scope>NUCLEOTIDE SEQUENCE [LARGE SCALE GENOMIC DNA]</scope>
    <source>
        <strain evidence="2">98ZLc_SE</strain>
    </source>
</reference>
<feature type="compositionally biased region" description="Pro residues" evidence="1">
    <location>
        <begin position="42"/>
        <end position="60"/>
    </location>
</feature>
<evidence type="ECO:0000313" key="2">
    <source>
        <dbReference type="EMBL" id="KAK6627506.1"/>
    </source>
</evidence>
<organism evidence="2 3">
    <name type="scientific">Polyplax serrata</name>
    <name type="common">Common mouse louse</name>
    <dbReference type="NCBI Taxonomy" id="468196"/>
    <lineage>
        <taxon>Eukaryota</taxon>
        <taxon>Metazoa</taxon>
        <taxon>Ecdysozoa</taxon>
        <taxon>Arthropoda</taxon>
        <taxon>Hexapoda</taxon>
        <taxon>Insecta</taxon>
        <taxon>Pterygota</taxon>
        <taxon>Neoptera</taxon>
        <taxon>Paraneoptera</taxon>
        <taxon>Psocodea</taxon>
        <taxon>Troctomorpha</taxon>
        <taxon>Phthiraptera</taxon>
        <taxon>Anoplura</taxon>
        <taxon>Polyplacidae</taxon>
        <taxon>Polyplax</taxon>
    </lineage>
</organism>
<evidence type="ECO:0000256" key="1">
    <source>
        <dbReference type="SAM" id="MobiDB-lite"/>
    </source>
</evidence>
<feature type="region of interest" description="Disordered" evidence="1">
    <location>
        <begin position="40"/>
        <end position="60"/>
    </location>
</feature>
<proteinExistence type="predicted"/>
<gene>
    <name evidence="2" type="ORF">RUM44_009984</name>
</gene>
<protein>
    <submittedName>
        <fullName evidence="2">Uncharacterized protein</fullName>
    </submittedName>
</protein>
<dbReference type="Proteomes" id="UP001359485">
    <property type="component" value="Unassembled WGS sequence"/>
</dbReference>
<comment type="caution">
    <text evidence="2">The sequence shown here is derived from an EMBL/GenBank/DDBJ whole genome shotgun (WGS) entry which is preliminary data.</text>
</comment>
<sequence length="98" mass="11215">MATTDGASQKKKKLCDPRVSRTTEYPKQYLKILLRAFWRTTTPPPPPPPPAPSPKVTPFLPPPPPLSVAIWRLASTCEVENQEHIRKNKRDQRKMDED</sequence>
<name>A0ABR1AUA1_POLSC</name>